<sequence length="331" mass="36525">MACDCFLASVGYCALGLIVYKIVAALYKILWPYVIASSADLHSKAGAKWAVVTGATDGIGKAYAYEMARKGFNVYLVSRTQSKLSEVQKDILEKYSKVEVKTFAFDFCVGSIEAYAPLLKALNEVEVGILVNNVGMSYEYPEAFHSIEGGLERIANITVINTLPTTVLCASLIKQMLPRKKGVIINVSSSAGENQMAFWAVYSASKKYVTWLTKILRMEYVDSGLTIQTVCPMMVATNMSKVRKTSFFIPSAEQFVASAVKSIGLVTETTGFLAHQIQVEKVIIFFELLIILSCFQIEVIKLIPTPLRNILITKYTSALRRAALKKKAKSQ</sequence>
<dbReference type="STRING" id="334426.A0A0R3PL26"/>
<dbReference type="GO" id="GO:0005783">
    <property type="term" value="C:endoplasmic reticulum"/>
    <property type="evidence" value="ECO:0007669"/>
    <property type="project" value="TreeGrafter"/>
</dbReference>
<reference evidence="11 12" key="2">
    <citation type="submission" date="2018-11" db="EMBL/GenBank/DDBJ databases">
        <authorList>
            <consortium name="Pathogen Informatics"/>
        </authorList>
    </citation>
    <scope>NUCLEOTIDE SEQUENCE [LARGE SCALE GENOMIC DNA]</scope>
    <source>
        <strain evidence="11 12">Costa Rica</strain>
    </source>
</reference>
<evidence type="ECO:0000256" key="2">
    <source>
        <dbReference type="ARBA" id="ARBA00022516"/>
    </source>
</evidence>
<evidence type="ECO:0000256" key="3">
    <source>
        <dbReference type="ARBA" id="ARBA00022832"/>
    </source>
</evidence>
<dbReference type="Gene3D" id="3.40.50.720">
    <property type="entry name" value="NAD(P)-binding Rossmann-like Domain"/>
    <property type="match status" value="1"/>
</dbReference>
<keyword evidence="12" id="KW-1185">Reference proteome</keyword>
<keyword evidence="7" id="KW-0443">Lipid metabolism</keyword>
<keyword evidence="4" id="KW-0521">NADP</keyword>
<dbReference type="WBParaSite" id="ACOC_0000539701-mRNA-1">
    <property type="protein sequence ID" value="ACOC_0000539701-mRNA-1"/>
    <property type="gene ID" value="ACOC_0000539701"/>
</dbReference>
<name>A0A0R3PL26_ANGCS</name>
<evidence type="ECO:0000256" key="9">
    <source>
        <dbReference type="ARBA" id="ARBA00038261"/>
    </source>
</evidence>
<keyword evidence="10" id="KW-1133">Transmembrane helix</keyword>
<evidence type="ECO:0000256" key="7">
    <source>
        <dbReference type="ARBA" id="ARBA00023098"/>
    </source>
</evidence>
<keyword evidence="10" id="KW-0812">Transmembrane</keyword>
<dbReference type="Pfam" id="PF00106">
    <property type="entry name" value="adh_short"/>
    <property type="match status" value="1"/>
</dbReference>
<feature type="transmembrane region" description="Helical" evidence="10">
    <location>
        <begin position="6"/>
        <end position="27"/>
    </location>
</feature>
<evidence type="ECO:0000256" key="8">
    <source>
        <dbReference type="ARBA" id="ARBA00023160"/>
    </source>
</evidence>
<evidence type="ECO:0000256" key="4">
    <source>
        <dbReference type="ARBA" id="ARBA00022857"/>
    </source>
</evidence>
<accession>A0A0R3PL26</accession>
<dbReference type="PANTHER" id="PTHR43086:SF2">
    <property type="entry name" value="HYDROXYSTEROID DEHYDROGENASE-LIKE PROTEIN 1"/>
    <property type="match status" value="1"/>
</dbReference>
<dbReference type="PRINTS" id="PR00081">
    <property type="entry name" value="GDHRDH"/>
</dbReference>
<evidence type="ECO:0000256" key="5">
    <source>
        <dbReference type="ARBA" id="ARBA00022955"/>
    </source>
</evidence>
<comment type="similarity">
    <text evidence="9">Belongs to the short-chain dehydrogenases/reductases (SDR) family. 17-beta-HSD 3 subfamily.</text>
</comment>
<dbReference type="OrthoDB" id="5545019at2759"/>
<dbReference type="PRINTS" id="PR00080">
    <property type="entry name" value="SDRFAMILY"/>
</dbReference>
<dbReference type="EMBL" id="UYYA01003868">
    <property type="protein sequence ID" value="VDM56983.1"/>
    <property type="molecule type" value="Genomic_DNA"/>
</dbReference>
<protein>
    <submittedName>
        <fullName evidence="13">Estradiol 17-beta-dehydrogenase 12</fullName>
    </submittedName>
</protein>
<evidence type="ECO:0000256" key="1">
    <source>
        <dbReference type="ARBA" id="ARBA00005194"/>
    </source>
</evidence>
<reference evidence="13" key="1">
    <citation type="submission" date="2016-04" db="UniProtKB">
        <authorList>
            <consortium name="WormBaseParasite"/>
        </authorList>
    </citation>
    <scope>IDENTIFICATION</scope>
</reference>
<dbReference type="GO" id="GO:0006694">
    <property type="term" value="P:steroid biosynthetic process"/>
    <property type="evidence" value="ECO:0007669"/>
    <property type="project" value="UniProtKB-KW"/>
</dbReference>
<gene>
    <name evidence="11" type="ORF">ACOC_LOCUS5398</name>
</gene>
<dbReference type="CDD" id="cd05356">
    <property type="entry name" value="17beta-HSD1_like_SDR_c"/>
    <property type="match status" value="1"/>
</dbReference>
<dbReference type="GO" id="GO:0016491">
    <property type="term" value="F:oxidoreductase activity"/>
    <property type="evidence" value="ECO:0007669"/>
    <property type="project" value="UniProtKB-KW"/>
</dbReference>
<keyword evidence="3" id="KW-0276">Fatty acid metabolism</keyword>
<keyword evidence="5" id="KW-0752">Steroid biosynthesis</keyword>
<dbReference type="InterPro" id="IPR036291">
    <property type="entry name" value="NAD(P)-bd_dom_sf"/>
</dbReference>
<dbReference type="AlphaFoldDB" id="A0A0R3PL26"/>
<dbReference type="GO" id="GO:0030497">
    <property type="term" value="P:fatty acid elongation"/>
    <property type="evidence" value="ECO:0007669"/>
    <property type="project" value="TreeGrafter"/>
</dbReference>
<evidence type="ECO:0000313" key="13">
    <source>
        <dbReference type="WBParaSite" id="ACOC_0000539701-mRNA-1"/>
    </source>
</evidence>
<keyword evidence="2" id="KW-0444">Lipid biosynthesis</keyword>
<organism evidence="13">
    <name type="scientific">Angiostrongylus costaricensis</name>
    <name type="common">Nematode worm</name>
    <dbReference type="NCBI Taxonomy" id="334426"/>
    <lineage>
        <taxon>Eukaryota</taxon>
        <taxon>Metazoa</taxon>
        <taxon>Ecdysozoa</taxon>
        <taxon>Nematoda</taxon>
        <taxon>Chromadorea</taxon>
        <taxon>Rhabditida</taxon>
        <taxon>Rhabditina</taxon>
        <taxon>Rhabditomorpha</taxon>
        <taxon>Strongyloidea</taxon>
        <taxon>Metastrongylidae</taxon>
        <taxon>Angiostrongylus</taxon>
    </lineage>
</organism>
<dbReference type="PIRSF" id="PIRSF000126">
    <property type="entry name" value="11-beta-HSD1"/>
    <property type="match status" value="1"/>
</dbReference>
<dbReference type="Proteomes" id="UP000267027">
    <property type="component" value="Unassembled WGS sequence"/>
</dbReference>
<proteinExistence type="inferred from homology"/>
<dbReference type="FunFam" id="3.40.50.720:FF:000467">
    <property type="entry name" value="Steroid dehydrogenase 4"/>
    <property type="match status" value="1"/>
</dbReference>
<evidence type="ECO:0000256" key="10">
    <source>
        <dbReference type="SAM" id="Phobius"/>
    </source>
</evidence>
<dbReference type="PANTHER" id="PTHR43086">
    <property type="entry name" value="VERY-LONG-CHAIN 3-OXOOACYL-COA REDUCTASE"/>
    <property type="match status" value="1"/>
</dbReference>
<dbReference type="OMA" id="HAVINQM"/>
<dbReference type="SUPFAM" id="SSF51735">
    <property type="entry name" value="NAD(P)-binding Rossmann-fold domains"/>
    <property type="match status" value="1"/>
</dbReference>
<dbReference type="InterPro" id="IPR002347">
    <property type="entry name" value="SDR_fam"/>
</dbReference>
<keyword evidence="10" id="KW-0472">Membrane</keyword>
<dbReference type="PROSITE" id="PS00061">
    <property type="entry name" value="ADH_SHORT"/>
    <property type="match status" value="1"/>
</dbReference>
<keyword evidence="6" id="KW-0560">Oxidoreductase</keyword>
<evidence type="ECO:0000313" key="11">
    <source>
        <dbReference type="EMBL" id="VDM56983.1"/>
    </source>
</evidence>
<dbReference type="InterPro" id="IPR020904">
    <property type="entry name" value="Sc_DH/Rdtase_CS"/>
</dbReference>
<evidence type="ECO:0000313" key="12">
    <source>
        <dbReference type="Proteomes" id="UP000267027"/>
    </source>
</evidence>
<keyword evidence="8" id="KW-0275">Fatty acid biosynthesis</keyword>
<evidence type="ECO:0000256" key="6">
    <source>
        <dbReference type="ARBA" id="ARBA00023002"/>
    </source>
</evidence>
<comment type="pathway">
    <text evidence="1">Lipid metabolism; fatty acid biosynthesis.</text>
</comment>